<comment type="caution">
    <text evidence="3">The sequence shown here is derived from an EMBL/GenBank/DDBJ whole genome shotgun (WGS) entry which is preliminary data.</text>
</comment>
<evidence type="ECO:0000256" key="1">
    <source>
        <dbReference type="ARBA" id="ARBA00005254"/>
    </source>
</evidence>
<dbReference type="Proteomes" id="UP000235005">
    <property type="component" value="Unassembled WGS sequence"/>
</dbReference>
<dbReference type="FunFam" id="1.10.12.10:FF:000001">
    <property type="entry name" value="Probable enoyl-CoA hydratase, mitochondrial"/>
    <property type="match status" value="1"/>
</dbReference>
<dbReference type="EMBL" id="PKUS01000008">
    <property type="protein sequence ID" value="PLW69177.1"/>
    <property type="molecule type" value="Genomic_DNA"/>
</dbReference>
<gene>
    <name evidence="3" type="ORF">C0039_08940</name>
</gene>
<evidence type="ECO:0000313" key="3">
    <source>
        <dbReference type="EMBL" id="PLW69177.1"/>
    </source>
</evidence>
<dbReference type="InterPro" id="IPR014748">
    <property type="entry name" value="Enoyl-CoA_hydra_C"/>
</dbReference>
<proteinExistence type="inferred from homology"/>
<sequence length="259" mass="28496">MSLQMPETFKYEKRGKIAIMTVNRPDAMNAFTEEMLSAMDAAFEDFQKDDDLWVAILTGAGDKSFCSGMDLGEAIPKLNAGEQMGYEDHTKRPFSDVFKPIITAVNGFCIAGGMEFMQGTDIRIAAEHATFGLGEVRFGLVPAGGTHVRLPRQIPWAVAMELLLTGENLDAKRAYDIGLINKIVPKEELMEEAMKLAEKICMNSPLAVRTAKEIAVRQASLEAGFVLEKALAARVFGSHDAQEGPKAFMERRKPNFTGK</sequence>
<dbReference type="GO" id="GO:0006635">
    <property type="term" value="P:fatty acid beta-oxidation"/>
    <property type="evidence" value="ECO:0007669"/>
    <property type="project" value="TreeGrafter"/>
</dbReference>
<organism evidence="3 4">
    <name type="scientific">Pseudohalioglobus lutimaris</name>
    <dbReference type="NCBI Taxonomy" id="1737061"/>
    <lineage>
        <taxon>Bacteria</taxon>
        <taxon>Pseudomonadati</taxon>
        <taxon>Pseudomonadota</taxon>
        <taxon>Gammaproteobacteria</taxon>
        <taxon>Cellvibrionales</taxon>
        <taxon>Halieaceae</taxon>
        <taxon>Pseudohalioglobus</taxon>
    </lineage>
</organism>
<dbReference type="Gene3D" id="3.90.226.10">
    <property type="entry name" value="2-enoyl-CoA Hydratase, Chain A, domain 1"/>
    <property type="match status" value="1"/>
</dbReference>
<dbReference type="GO" id="GO:0016836">
    <property type="term" value="F:hydro-lyase activity"/>
    <property type="evidence" value="ECO:0007669"/>
    <property type="project" value="UniProtKB-ARBA"/>
</dbReference>
<dbReference type="InterPro" id="IPR001753">
    <property type="entry name" value="Enoyl-CoA_hydra/iso"/>
</dbReference>
<reference evidence="3 4" key="1">
    <citation type="submission" date="2018-01" db="EMBL/GenBank/DDBJ databases">
        <title>The draft genome sequence of Halioglobus lutimaris HF004.</title>
        <authorList>
            <person name="Du Z.-J."/>
            <person name="Shi M.-J."/>
        </authorList>
    </citation>
    <scope>NUCLEOTIDE SEQUENCE [LARGE SCALE GENOMIC DNA]</scope>
    <source>
        <strain evidence="3 4">HF004</strain>
    </source>
</reference>
<dbReference type="OrthoDB" id="9775794at2"/>
<dbReference type="AlphaFoldDB" id="A0A2N5X3X5"/>
<keyword evidence="2" id="KW-0456">Lyase</keyword>
<dbReference type="RefSeq" id="WP_084179512.1">
    <property type="nucleotide sequence ID" value="NZ_PKUS01000008.1"/>
</dbReference>
<keyword evidence="4" id="KW-1185">Reference proteome</keyword>
<dbReference type="Gene3D" id="1.10.12.10">
    <property type="entry name" value="Lyase 2-enoyl-coa Hydratase, Chain A, domain 2"/>
    <property type="match status" value="1"/>
</dbReference>
<dbReference type="PANTHER" id="PTHR11941:SF54">
    <property type="entry name" value="ENOYL-COA HYDRATASE, MITOCHONDRIAL"/>
    <property type="match status" value="1"/>
</dbReference>
<comment type="similarity">
    <text evidence="1">Belongs to the enoyl-CoA hydratase/isomerase family.</text>
</comment>
<name>A0A2N5X3X5_9GAMM</name>
<accession>A0A2N5X3X5</accession>
<evidence type="ECO:0000313" key="4">
    <source>
        <dbReference type="Proteomes" id="UP000235005"/>
    </source>
</evidence>
<dbReference type="PANTHER" id="PTHR11941">
    <property type="entry name" value="ENOYL-COA HYDRATASE-RELATED"/>
    <property type="match status" value="1"/>
</dbReference>
<evidence type="ECO:0000256" key="2">
    <source>
        <dbReference type="ARBA" id="ARBA00023239"/>
    </source>
</evidence>
<protein>
    <submittedName>
        <fullName evidence="3">Enoyl-CoA hydratase</fullName>
    </submittedName>
</protein>
<dbReference type="InterPro" id="IPR029045">
    <property type="entry name" value="ClpP/crotonase-like_dom_sf"/>
</dbReference>
<dbReference type="CDD" id="cd06558">
    <property type="entry name" value="crotonase-like"/>
    <property type="match status" value="1"/>
</dbReference>
<dbReference type="SUPFAM" id="SSF52096">
    <property type="entry name" value="ClpP/crotonase"/>
    <property type="match status" value="1"/>
</dbReference>
<dbReference type="Pfam" id="PF00378">
    <property type="entry name" value="ECH_1"/>
    <property type="match status" value="1"/>
</dbReference>